<evidence type="ECO:0000313" key="2">
    <source>
        <dbReference type="EMBL" id="SDP80075.1"/>
    </source>
</evidence>
<accession>A0A1H0VPH4</accession>
<evidence type="ECO:0000313" key="3">
    <source>
        <dbReference type="Proteomes" id="UP000199159"/>
    </source>
</evidence>
<feature type="transmembrane region" description="Helical" evidence="1">
    <location>
        <begin position="12"/>
        <end position="33"/>
    </location>
</feature>
<evidence type="ECO:0000256" key="1">
    <source>
        <dbReference type="SAM" id="Phobius"/>
    </source>
</evidence>
<proteinExistence type="predicted"/>
<reference evidence="3" key="1">
    <citation type="submission" date="2016-10" db="EMBL/GenBank/DDBJ databases">
        <authorList>
            <person name="Varghese N."/>
            <person name="Submissions S."/>
        </authorList>
    </citation>
    <scope>NUCLEOTIDE SEQUENCE [LARGE SCALE GENOMIC DNA]</scope>
    <source>
        <strain evidence="3">IBRC-M10078</strain>
    </source>
</reference>
<dbReference type="Proteomes" id="UP000199159">
    <property type="component" value="Unassembled WGS sequence"/>
</dbReference>
<dbReference type="RefSeq" id="WP_175490313.1">
    <property type="nucleotide sequence ID" value="NZ_FNJU01000007.1"/>
</dbReference>
<dbReference type="EMBL" id="FNJU01000007">
    <property type="protein sequence ID" value="SDP80075.1"/>
    <property type="molecule type" value="Genomic_DNA"/>
</dbReference>
<keyword evidence="3" id="KW-1185">Reference proteome</keyword>
<dbReference type="STRING" id="930152.SAMN05216565_107106"/>
<organism evidence="2 3">
    <name type="scientific">Litchfieldia salsa</name>
    <dbReference type="NCBI Taxonomy" id="930152"/>
    <lineage>
        <taxon>Bacteria</taxon>
        <taxon>Bacillati</taxon>
        <taxon>Bacillota</taxon>
        <taxon>Bacilli</taxon>
        <taxon>Bacillales</taxon>
        <taxon>Bacillaceae</taxon>
        <taxon>Litchfieldia</taxon>
    </lineage>
</organism>
<keyword evidence="1" id="KW-0812">Transmembrane</keyword>
<keyword evidence="1" id="KW-0472">Membrane</keyword>
<sequence length="48" mass="5683">MNSEITSAILEITFSRLLVFIVPFLFLLMITLFSEEMIDLIYKSVKRR</sequence>
<keyword evidence="1" id="KW-1133">Transmembrane helix</keyword>
<name>A0A1H0VPH4_9BACI</name>
<dbReference type="AlphaFoldDB" id="A0A1H0VPH4"/>
<protein>
    <submittedName>
        <fullName evidence="2">Uncharacterized protein</fullName>
    </submittedName>
</protein>
<gene>
    <name evidence="2" type="ORF">SAMN05216565_107106</name>
</gene>